<dbReference type="EMBL" id="MU858123">
    <property type="protein sequence ID" value="KAK4212640.1"/>
    <property type="molecule type" value="Genomic_DNA"/>
</dbReference>
<accession>A0AAN6Y675</accession>
<gene>
    <name evidence="2" type="ORF">QBC37DRAFT_317783</name>
</gene>
<dbReference type="AlphaFoldDB" id="A0AAN6Y675"/>
<proteinExistence type="predicted"/>
<evidence type="ECO:0000256" key="1">
    <source>
        <dbReference type="SAM" id="MobiDB-lite"/>
    </source>
</evidence>
<evidence type="ECO:0000313" key="3">
    <source>
        <dbReference type="Proteomes" id="UP001301769"/>
    </source>
</evidence>
<dbReference type="InterPro" id="IPR036047">
    <property type="entry name" value="F-box-like_dom_sf"/>
</dbReference>
<feature type="compositionally biased region" description="Acidic residues" evidence="1">
    <location>
        <begin position="109"/>
        <end position="123"/>
    </location>
</feature>
<dbReference type="Gene3D" id="3.80.10.10">
    <property type="entry name" value="Ribonuclease Inhibitor"/>
    <property type="match status" value="1"/>
</dbReference>
<reference evidence="2" key="1">
    <citation type="journal article" date="2023" name="Mol. Phylogenet. Evol.">
        <title>Genome-scale phylogeny and comparative genomics of the fungal order Sordariales.</title>
        <authorList>
            <person name="Hensen N."/>
            <person name="Bonometti L."/>
            <person name="Westerberg I."/>
            <person name="Brannstrom I.O."/>
            <person name="Guillou S."/>
            <person name="Cros-Aarteil S."/>
            <person name="Calhoun S."/>
            <person name="Haridas S."/>
            <person name="Kuo A."/>
            <person name="Mondo S."/>
            <person name="Pangilinan J."/>
            <person name="Riley R."/>
            <person name="LaButti K."/>
            <person name="Andreopoulos B."/>
            <person name="Lipzen A."/>
            <person name="Chen C."/>
            <person name="Yan M."/>
            <person name="Daum C."/>
            <person name="Ng V."/>
            <person name="Clum A."/>
            <person name="Steindorff A."/>
            <person name="Ohm R.A."/>
            <person name="Martin F."/>
            <person name="Silar P."/>
            <person name="Natvig D.O."/>
            <person name="Lalanne C."/>
            <person name="Gautier V."/>
            <person name="Ament-Velasquez S.L."/>
            <person name="Kruys A."/>
            <person name="Hutchinson M.I."/>
            <person name="Powell A.J."/>
            <person name="Barry K."/>
            <person name="Miller A.N."/>
            <person name="Grigoriev I.V."/>
            <person name="Debuchy R."/>
            <person name="Gladieux P."/>
            <person name="Hiltunen Thoren M."/>
            <person name="Johannesson H."/>
        </authorList>
    </citation>
    <scope>NUCLEOTIDE SEQUENCE</scope>
    <source>
        <strain evidence="2">PSN293</strain>
    </source>
</reference>
<reference evidence="2" key="2">
    <citation type="submission" date="2023-05" db="EMBL/GenBank/DDBJ databases">
        <authorList>
            <consortium name="Lawrence Berkeley National Laboratory"/>
            <person name="Steindorff A."/>
            <person name="Hensen N."/>
            <person name="Bonometti L."/>
            <person name="Westerberg I."/>
            <person name="Brannstrom I.O."/>
            <person name="Guillou S."/>
            <person name="Cros-Aarteil S."/>
            <person name="Calhoun S."/>
            <person name="Haridas S."/>
            <person name="Kuo A."/>
            <person name="Mondo S."/>
            <person name="Pangilinan J."/>
            <person name="Riley R."/>
            <person name="Labutti K."/>
            <person name="Andreopoulos B."/>
            <person name="Lipzen A."/>
            <person name="Chen C."/>
            <person name="Yanf M."/>
            <person name="Daum C."/>
            <person name="Ng V."/>
            <person name="Clum A."/>
            <person name="Ohm R."/>
            <person name="Martin F."/>
            <person name="Silar P."/>
            <person name="Natvig D."/>
            <person name="Lalanne C."/>
            <person name="Gautier V."/>
            <person name="Ament-Velasquez S.L."/>
            <person name="Kruys A."/>
            <person name="Hutchinson M.I."/>
            <person name="Powell A.J."/>
            <person name="Barry K."/>
            <person name="Miller A.N."/>
            <person name="Grigoriev I.V."/>
            <person name="Debuchy R."/>
            <person name="Gladieux P."/>
            <person name="Thoren M.H."/>
            <person name="Johannesson H."/>
        </authorList>
    </citation>
    <scope>NUCLEOTIDE SEQUENCE</scope>
    <source>
        <strain evidence="2">PSN293</strain>
    </source>
</reference>
<evidence type="ECO:0000313" key="2">
    <source>
        <dbReference type="EMBL" id="KAK4212640.1"/>
    </source>
</evidence>
<feature type="region of interest" description="Disordered" evidence="1">
    <location>
        <begin position="109"/>
        <end position="128"/>
    </location>
</feature>
<keyword evidence="3" id="KW-1185">Reference proteome</keyword>
<dbReference type="InterPro" id="IPR032675">
    <property type="entry name" value="LRR_dom_sf"/>
</dbReference>
<name>A0AAN6Y675_9PEZI</name>
<dbReference type="SUPFAM" id="SSF81383">
    <property type="entry name" value="F-box domain"/>
    <property type="match status" value="1"/>
</dbReference>
<organism evidence="2 3">
    <name type="scientific">Rhypophila decipiens</name>
    <dbReference type="NCBI Taxonomy" id="261697"/>
    <lineage>
        <taxon>Eukaryota</taxon>
        <taxon>Fungi</taxon>
        <taxon>Dikarya</taxon>
        <taxon>Ascomycota</taxon>
        <taxon>Pezizomycotina</taxon>
        <taxon>Sordariomycetes</taxon>
        <taxon>Sordariomycetidae</taxon>
        <taxon>Sordariales</taxon>
        <taxon>Naviculisporaceae</taxon>
        <taxon>Rhypophila</taxon>
    </lineage>
</organism>
<dbReference type="Proteomes" id="UP001301769">
    <property type="component" value="Unassembled WGS sequence"/>
</dbReference>
<sequence>MPHTALCTLPTEIWLRICKSLDHIDARSVWAFAQTNKYLYSIASSRLLHAISFNITTPQALVRDTLQCETLLHRRGGDGFRHVRRVIVVGHFNKDYMLDERYYDTYSDSDSDSDLEGASEGEEGGWHLHRPPVMDWETNRAKLHNLLPVSRSCAVTVSDNSPLGIRSDDTPARAAYDMDPVWRPLANLLSRLPGLTDVIYHCPSQIPPCILHVLHSKRPRPRLQLHGFKMRSLLLEVPARLSSDIELDPHELAIMTSPCLSSLYLEYSDPSECNRLGPWSLQKSALDAMLKLNLAPSLREVRLNYVPFGFRRQQPQWAAAHEIQSKNLQRILQAAHTSTHHPTPLELLELDGRPDNSWLQDWKSPGLYYVGANSSSLRSLKLAKGVSGKVLDELIATPLPLLSSLTFTLSRVTRPRQTIGEYHFGVKKFIRGLPQLVSLHLIGWDHTAMPLESAAKRPEQLGEDDLATLPRGLTTFLLEPESEYRQGSSLIYEQDIRQVAHRCPRIQDLSLVVRRSRGDAAEVAIYHAIACFRQLLRLSLTLDASPPPLVRVDDRMDFLQSCTPRSCDMLPYRNGHILEIMVNNALDRKLACSIFQVISSAQGSSSGSGGTLERLLVRTTGGMNFLPFPGMSMVGRGSEPRGKLLLPYLNGLARSWSVTGYCNKRWVVEAIEIGRGANNWRDDERVLRDPLFVRDGDPFMPYFRMLWPVKGGPESRGWFDDWESWPLTVHP</sequence>
<comment type="caution">
    <text evidence="2">The sequence shown here is derived from an EMBL/GenBank/DDBJ whole genome shotgun (WGS) entry which is preliminary data.</text>
</comment>
<evidence type="ECO:0008006" key="4">
    <source>
        <dbReference type="Google" id="ProtNLM"/>
    </source>
</evidence>
<protein>
    <recommendedName>
        <fullName evidence="4">F-box domain-containing protein</fullName>
    </recommendedName>
</protein>
<dbReference type="CDD" id="cd09917">
    <property type="entry name" value="F-box_SF"/>
    <property type="match status" value="1"/>
</dbReference>